<dbReference type="InterPro" id="IPR036273">
    <property type="entry name" value="CRAL/TRIO_N_dom_sf"/>
</dbReference>
<dbReference type="AlphaFoldDB" id="A0A7R9K0L0"/>
<proteinExistence type="predicted"/>
<dbReference type="InterPro" id="IPR000535">
    <property type="entry name" value="MSP_dom"/>
</dbReference>
<sequence length="541" mass="61085">MEPSSAHIQELRSAFFKKLETEGAPVEGGFHPADLARVKNSDDWLRRFLIHHEGNLNDALQMMWDCLEWRKTFGTNDISESNIKMEYVNEGCLFAHNRDKDGKSILVFKSKKHVKGQKDMDELKRVVVYWFERLERMDKGNSITLFFDMADTGMSNMDMEFIKYLIGLFKVYYPNFLNYIVIFEMPWILNDPTAFKIIKTWLPAKAVQKIKFVNKSTLKEFVDPDQALKSWGGNDEYVFSFVPEQRLNLPLDKNDEIRKKWPRGLIITLAIDWTSEDEIVAQFRLKVHPSEIRTSISPSLAAGLNTTSALANYATEADSSLSILPAQVINFVSDSSLSILPAEVINFVNDGSELTGSVSLTNTSEKLISYKIKTTSPEKFRVRPSMGTLSPGASISINVVLQPGYQVPGLSRDKFLIMNLPVDTPDMSAAELSELWKQLSGKDVEQHRLKCSIGASSTDGQIRNGTAFGPSGSTDVDRQIAKILSQVTQLNENHCSLHADLKRSQKLQWLTITLVVVFGFAIIYFLGQEPRGVEEQTCFQP</sequence>
<gene>
    <name evidence="4" type="ORF">TGEB3V08_LOCUS5760</name>
</gene>
<dbReference type="SUPFAM" id="SSF49354">
    <property type="entry name" value="PapD-like"/>
    <property type="match status" value="1"/>
</dbReference>
<dbReference type="SMART" id="SM00516">
    <property type="entry name" value="SEC14"/>
    <property type="match status" value="1"/>
</dbReference>
<keyword evidence="1" id="KW-0472">Membrane</keyword>
<dbReference type="Gene3D" id="2.60.40.10">
    <property type="entry name" value="Immunoglobulins"/>
    <property type="match status" value="1"/>
</dbReference>
<dbReference type="SUPFAM" id="SSF52087">
    <property type="entry name" value="CRAL/TRIO domain"/>
    <property type="match status" value="1"/>
</dbReference>
<dbReference type="SUPFAM" id="SSF46938">
    <property type="entry name" value="CRAL/TRIO N-terminal domain"/>
    <property type="match status" value="1"/>
</dbReference>
<keyword evidence="1" id="KW-0812">Transmembrane</keyword>
<dbReference type="Gene3D" id="3.40.525.10">
    <property type="entry name" value="CRAL-TRIO lipid binding domain"/>
    <property type="match status" value="1"/>
</dbReference>
<evidence type="ECO:0000256" key="1">
    <source>
        <dbReference type="SAM" id="Phobius"/>
    </source>
</evidence>
<feature type="domain" description="MSP" evidence="3">
    <location>
        <begin position="336"/>
        <end position="454"/>
    </location>
</feature>
<name>A0A7R9K0L0_TIMGE</name>
<keyword evidence="1" id="KW-1133">Transmembrane helix</keyword>
<feature type="transmembrane region" description="Helical" evidence="1">
    <location>
        <begin position="507"/>
        <end position="526"/>
    </location>
</feature>
<dbReference type="PROSITE" id="PS50202">
    <property type="entry name" value="MSP"/>
    <property type="match status" value="1"/>
</dbReference>
<dbReference type="GO" id="GO:0012505">
    <property type="term" value="C:endomembrane system"/>
    <property type="evidence" value="ECO:0007669"/>
    <property type="project" value="TreeGrafter"/>
</dbReference>
<dbReference type="InterPro" id="IPR008962">
    <property type="entry name" value="PapD-like_sf"/>
</dbReference>
<organism evidence="4">
    <name type="scientific">Timema genevievae</name>
    <name type="common">Walking stick</name>
    <dbReference type="NCBI Taxonomy" id="629358"/>
    <lineage>
        <taxon>Eukaryota</taxon>
        <taxon>Metazoa</taxon>
        <taxon>Ecdysozoa</taxon>
        <taxon>Arthropoda</taxon>
        <taxon>Hexapoda</taxon>
        <taxon>Insecta</taxon>
        <taxon>Pterygota</taxon>
        <taxon>Neoptera</taxon>
        <taxon>Polyneoptera</taxon>
        <taxon>Phasmatodea</taxon>
        <taxon>Timematodea</taxon>
        <taxon>Timematoidea</taxon>
        <taxon>Timematidae</taxon>
        <taxon>Timema</taxon>
    </lineage>
</organism>
<dbReference type="EMBL" id="OE841196">
    <property type="protein sequence ID" value="CAD7594683.1"/>
    <property type="molecule type" value="Genomic_DNA"/>
</dbReference>
<dbReference type="PROSITE" id="PS50191">
    <property type="entry name" value="CRAL_TRIO"/>
    <property type="match status" value="1"/>
</dbReference>
<reference evidence="4" key="1">
    <citation type="submission" date="2020-11" db="EMBL/GenBank/DDBJ databases">
        <authorList>
            <person name="Tran Van P."/>
        </authorList>
    </citation>
    <scope>NUCLEOTIDE SEQUENCE</scope>
</reference>
<evidence type="ECO:0008006" key="5">
    <source>
        <dbReference type="Google" id="ProtNLM"/>
    </source>
</evidence>
<feature type="domain" description="CRAL-TRIO" evidence="2">
    <location>
        <begin position="80"/>
        <end position="239"/>
    </location>
</feature>
<dbReference type="PANTHER" id="PTHR46384">
    <property type="entry name" value="MOTILE SPERM DOMAIN-CONTAINING PROTEIN 2"/>
    <property type="match status" value="1"/>
</dbReference>
<dbReference type="GO" id="GO:0140284">
    <property type="term" value="C:endoplasmic reticulum-endosome membrane contact site"/>
    <property type="evidence" value="ECO:0007669"/>
    <property type="project" value="TreeGrafter"/>
</dbReference>
<dbReference type="Pfam" id="PF00650">
    <property type="entry name" value="CRAL_TRIO"/>
    <property type="match status" value="1"/>
</dbReference>
<dbReference type="CDD" id="cd00170">
    <property type="entry name" value="SEC14"/>
    <property type="match status" value="1"/>
</dbReference>
<dbReference type="InterPro" id="IPR036865">
    <property type="entry name" value="CRAL-TRIO_dom_sf"/>
</dbReference>
<evidence type="ECO:0000259" key="3">
    <source>
        <dbReference type="PROSITE" id="PS50202"/>
    </source>
</evidence>
<dbReference type="PANTHER" id="PTHR46384:SF1">
    <property type="entry name" value="MOTILE SPERM DOMAIN-CONTAINING PROTEIN 2"/>
    <property type="match status" value="1"/>
</dbReference>
<dbReference type="InterPro" id="IPR013783">
    <property type="entry name" value="Ig-like_fold"/>
</dbReference>
<dbReference type="InterPro" id="IPR053012">
    <property type="entry name" value="ER-organelle_contact"/>
</dbReference>
<evidence type="ECO:0000259" key="2">
    <source>
        <dbReference type="PROSITE" id="PS50191"/>
    </source>
</evidence>
<accession>A0A7R9K0L0</accession>
<protein>
    <recommendedName>
        <fullName evidence="5">Motile sperm domain-containing protein 2</fullName>
    </recommendedName>
</protein>
<dbReference type="InterPro" id="IPR001251">
    <property type="entry name" value="CRAL-TRIO_dom"/>
</dbReference>
<dbReference type="Pfam" id="PF00635">
    <property type="entry name" value="Motile_Sperm"/>
    <property type="match status" value="1"/>
</dbReference>
<evidence type="ECO:0000313" key="4">
    <source>
        <dbReference type="EMBL" id="CAD7594683.1"/>
    </source>
</evidence>